<protein>
    <submittedName>
        <fullName evidence="6">Transcriptional regulator GlxA family with amidase domain</fullName>
    </submittedName>
</protein>
<dbReference type="SUPFAM" id="SSF52317">
    <property type="entry name" value="Class I glutamine amidotransferase-like"/>
    <property type="match status" value="1"/>
</dbReference>
<dbReference type="InterPro" id="IPR018062">
    <property type="entry name" value="HTH_AraC-typ_CS"/>
</dbReference>
<feature type="domain" description="HTH araC/xylS-type" evidence="5">
    <location>
        <begin position="205"/>
        <end position="303"/>
    </location>
</feature>
<comment type="caution">
    <text evidence="6">The sequence shown here is derived from an EMBL/GenBank/DDBJ whole genome shotgun (WGS) entry which is preliminary data.</text>
</comment>
<dbReference type="RefSeq" id="WP_110326448.1">
    <property type="nucleotide sequence ID" value="NZ_JAGIXD010000007.1"/>
</dbReference>
<dbReference type="EMBL" id="QJJV01000003">
    <property type="protein sequence ID" value="PXX19285.1"/>
    <property type="molecule type" value="Genomic_DNA"/>
</dbReference>
<proteinExistence type="predicted"/>
<feature type="region of interest" description="Disordered" evidence="4">
    <location>
        <begin position="304"/>
        <end position="324"/>
    </location>
</feature>
<dbReference type="Gene3D" id="1.10.10.60">
    <property type="entry name" value="Homeodomain-like"/>
    <property type="match status" value="1"/>
</dbReference>
<evidence type="ECO:0000256" key="3">
    <source>
        <dbReference type="ARBA" id="ARBA00023163"/>
    </source>
</evidence>
<feature type="compositionally biased region" description="Basic and acidic residues" evidence="4">
    <location>
        <begin position="308"/>
        <end position="317"/>
    </location>
</feature>
<dbReference type="Proteomes" id="UP000247515">
    <property type="component" value="Unassembled WGS sequence"/>
</dbReference>
<dbReference type="PROSITE" id="PS00041">
    <property type="entry name" value="HTH_ARAC_FAMILY_1"/>
    <property type="match status" value="1"/>
</dbReference>
<dbReference type="Gene3D" id="3.40.50.880">
    <property type="match status" value="1"/>
</dbReference>
<evidence type="ECO:0000259" key="5">
    <source>
        <dbReference type="PROSITE" id="PS01124"/>
    </source>
</evidence>
<keyword evidence="3" id="KW-0804">Transcription</keyword>
<keyword evidence="7" id="KW-1185">Reference proteome</keyword>
<dbReference type="InterPro" id="IPR050204">
    <property type="entry name" value="AraC_XylS_family_regulators"/>
</dbReference>
<evidence type="ECO:0000256" key="2">
    <source>
        <dbReference type="ARBA" id="ARBA00023125"/>
    </source>
</evidence>
<dbReference type="PROSITE" id="PS01124">
    <property type="entry name" value="HTH_ARAC_FAMILY_2"/>
    <property type="match status" value="1"/>
</dbReference>
<dbReference type="Pfam" id="PF12833">
    <property type="entry name" value="HTH_18"/>
    <property type="match status" value="1"/>
</dbReference>
<dbReference type="PANTHER" id="PTHR46796">
    <property type="entry name" value="HTH-TYPE TRANSCRIPTIONAL ACTIVATOR RHAS-RELATED"/>
    <property type="match status" value="1"/>
</dbReference>
<evidence type="ECO:0000256" key="1">
    <source>
        <dbReference type="ARBA" id="ARBA00023015"/>
    </source>
</evidence>
<evidence type="ECO:0000256" key="4">
    <source>
        <dbReference type="SAM" id="MobiDB-lite"/>
    </source>
</evidence>
<keyword evidence="1" id="KW-0805">Transcription regulation</keyword>
<organism evidence="6 7">
    <name type="scientific">Paraburkholderia tropica</name>
    <dbReference type="NCBI Taxonomy" id="92647"/>
    <lineage>
        <taxon>Bacteria</taxon>
        <taxon>Pseudomonadati</taxon>
        <taxon>Pseudomonadota</taxon>
        <taxon>Betaproteobacteria</taxon>
        <taxon>Burkholderiales</taxon>
        <taxon>Burkholderiaceae</taxon>
        <taxon>Paraburkholderia</taxon>
    </lineage>
</organism>
<dbReference type="InterPro" id="IPR029062">
    <property type="entry name" value="Class_I_gatase-like"/>
</dbReference>
<dbReference type="InterPro" id="IPR009057">
    <property type="entry name" value="Homeodomain-like_sf"/>
</dbReference>
<gene>
    <name evidence="6" type="ORF">C7400_103276</name>
</gene>
<evidence type="ECO:0000313" key="6">
    <source>
        <dbReference type="EMBL" id="PXX19285.1"/>
    </source>
</evidence>
<name>A0ABX5MXK3_9BURK</name>
<evidence type="ECO:0000313" key="7">
    <source>
        <dbReference type="Proteomes" id="UP000247515"/>
    </source>
</evidence>
<dbReference type="SUPFAM" id="SSF46689">
    <property type="entry name" value="Homeodomain-like"/>
    <property type="match status" value="2"/>
</dbReference>
<dbReference type="InterPro" id="IPR018060">
    <property type="entry name" value="HTH_AraC"/>
</dbReference>
<keyword evidence="2" id="KW-0238">DNA-binding</keyword>
<reference evidence="6 7" key="1">
    <citation type="submission" date="2018-05" db="EMBL/GenBank/DDBJ databases">
        <title>Genomic Encyclopedia of Type Strains, Phase IV (KMG-V): Genome sequencing to study the core and pangenomes of soil and plant-associated prokaryotes.</title>
        <authorList>
            <person name="Whitman W."/>
        </authorList>
    </citation>
    <scope>NUCLEOTIDE SEQUENCE [LARGE SCALE GENOMIC DNA]</scope>
    <source>
        <strain evidence="6 7">SIr-6563</strain>
    </source>
</reference>
<accession>A0ABX5MXK3</accession>
<sequence>MRQDDTVKTIGIALFDGFALPRVARIVEALQRANELAGAQVSEPARFNVALLSTLGGRIAASSSVYVWTESMLTTRAQARFHALFVADGPGVDDALRDETLIGWLRRAAALAEHVIARGDGQRLLDAAGHRRAAAHGLSASGTLPSFQDIAAPLPDALHEIVEQALGAEAAHSFDAVAADAARGAVGAFSTIGTISTISTSAKMRASARWFKENCHRPVSIDEAAQFVTMSERNFLRRFKAEFGLTPSDYLLYVRLHMACRLLADTVLPIDTIARRCGVGSGGALAKLFRRHFGETPSTFRTLHTHHRPADASERGQPDFSGTT</sequence>
<dbReference type="SMART" id="SM00342">
    <property type="entry name" value="HTH_ARAC"/>
    <property type="match status" value="1"/>
</dbReference>